<feature type="binding site" evidence="9">
    <location>
        <position position="308"/>
    </location>
    <ligand>
        <name>ADP</name>
        <dbReference type="ChEBI" id="CHEBI:456216"/>
    </ligand>
</feature>
<dbReference type="PANTHER" id="PTHR10196">
    <property type="entry name" value="SUGAR KINASE"/>
    <property type="match status" value="1"/>
</dbReference>
<comment type="similarity">
    <text evidence="2 9 10">Belongs to the FGGY kinase family.</text>
</comment>
<keyword evidence="4 9" id="KW-0547">Nucleotide-binding</keyword>
<feature type="binding site" evidence="9">
    <location>
        <position position="83"/>
    </location>
    <ligand>
        <name>glycerol</name>
        <dbReference type="ChEBI" id="CHEBI:17754"/>
    </ligand>
</feature>
<dbReference type="Proteomes" id="UP000509302">
    <property type="component" value="Chromosome"/>
</dbReference>
<feature type="binding site" evidence="9">
    <location>
        <position position="134"/>
    </location>
    <ligand>
        <name>sn-glycerol 3-phosphate</name>
        <dbReference type="ChEBI" id="CHEBI:57597"/>
    </ligand>
</feature>
<feature type="binding site" evidence="9">
    <location>
        <position position="265"/>
    </location>
    <ligand>
        <name>ATP</name>
        <dbReference type="ChEBI" id="CHEBI:30616"/>
    </ligand>
</feature>
<dbReference type="EC" id="2.7.1.30" evidence="9"/>
<feature type="domain" description="Carbohydrate kinase FGGY N-terminal" evidence="11">
    <location>
        <begin position="4"/>
        <end position="250"/>
    </location>
</feature>
<evidence type="ECO:0000313" key="14">
    <source>
        <dbReference type="Proteomes" id="UP000509302"/>
    </source>
</evidence>
<dbReference type="Pfam" id="PF02782">
    <property type="entry name" value="FGGY_C"/>
    <property type="match status" value="1"/>
</dbReference>
<feature type="binding site" evidence="9">
    <location>
        <position position="14"/>
    </location>
    <ligand>
        <name>ATP</name>
        <dbReference type="ChEBI" id="CHEBI:30616"/>
    </ligand>
</feature>
<reference evidence="13 14" key="1">
    <citation type="journal article" date="2006" name="Int. J. Syst. Evol. Microbiol.">
        <title>Costertonia aggregata gen. nov., sp. nov., a mesophilic marine bacterium of the family Flavobacteriaceae, isolated from a mature biofilm.</title>
        <authorList>
            <person name="Kwon K.K."/>
            <person name="Lee Y.K."/>
            <person name="Lee H.K."/>
        </authorList>
    </citation>
    <scope>NUCLEOTIDE SEQUENCE [LARGE SCALE GENOMIC DNA]</scope>
    <source>
        <strain evidence="13 14">KCCM 42265</strain>
    </source>
</reference>
<feature type="binding site" evidence="9">
    <location>
        <position position="243"/>
    </location>
    <ligand>
        <name>sn-glycerol 3-phosphate</name>
        <dbReference type="ChEBI" id="CHEBI:57597"/>
    </ligand>
</feature>
<dbReference type="PROSITE" id="PS00445">
    <property type="entry name" value="FGGY_KINASES_2"/>
    <property type="match status" value="1"/>
</dbReference>
<feature type="binding site" evidence="9">
    <location>
        <position position="16"/>
    </location>
    <ligand>
        <name>ADP</name>
        <dbReference type="ChEBI" id="CHEBI:456216"/>
    </ligand>
</feature>
<evidence type="ECO:0000256" key="5">
    <source>
        <dbReference type="ARBA" id="ARBA00022777"/>
    </source>
</evidence>
<sequence length="498" mass="54891">MEQYILALDQGTTSSRAVIFDKKGNIVSTAQKEFTQYFPKPGWVEHDPIEIWSTQAGMAAEAATKKGLGSENLAAIGITNQRETVVVWNKKTGKPVYNAIVWQDKRTSDFCDELKSKGKTDVIREKTGLVIDSYFSGTKVKWILDNVEGAREKAEAGELAMGTIDSWLIWNMTKGELHVTDVTNACRTLLFNINTLAWDDELLELLTIPESMLPKVKQSSEVYGHTSPNFFASKIPIAGIAGDQQAALFGQMCTSEGMVKNTYGTGCFMLMNIGKKPIVSKNNLLTTVAWKINGETTYALEGSIFIAGAVVQWLRDSLKIIKTSAEVEKLASSVNSSDGVYLVPAFAGLGAPHWNQRAQGTIFGLTRGSTDAHIARAALESIAYQTMDILKAMEADSGISIEELRVDGGATVNNMLMQFQSDVLNTATVRPKVIETTVMGAAYLAGLAVGYWDSLEDIQKIWQTDVHFKPEKQRETIEEGIKGWYKAIHALEYWTKQK</sequence>
<evidence type="ECO:0000256" key="9">
    <source>
        <dbReference type="HAMAP-Rule" id="MF_00186"/>
    </source>
</evidence>
<evidence type="ECO:0000256" key="1">
    <source>
        <dbReference type="ARBA" id="ARBA00005190"/>
    </source>
</evidence>
<dbReference type="FunFam" id="3.30.420.40:FF:000008">
    <property type="entry name" value="Glycerol kinase"/>
    <property type="match status" value="1"/>
</dbReference>
<dbReference type="InterPro" id="IPR018483">
    <property type="entry name" value="Carb_kinase_FGGY_CS"/>
</dbReference>
<evidence type="ECO:0000256" key="7">
    <source>
        <dbReference type="ARBA" id="ARBA00022840"/>
    </source>
</evidence>
<accession>A0A7H9AL68</accession>
<keyword evidence="7 9" id="KW-0067">ATP-binding</keyword>
<dbReference type="GO" id="GO:0004370">
    <property type="term" value="F:glycerol kinase activity"/>
    <property type="evidence" value="ECO:0007669"/>
    <property type="project" value="UniProtKB-UniRule"/>
</dbReference>
<feature type="binding site" evidence="9">
    <location>
        <position position="413"/>
    </location>
    <ligand>
        <name>ADP</name>
        <dbReference type="ChEBI" id="CHEBI:456216"/>
    </ligand>
</feature>
<feature type="binding site" evidence="9">
    <location>
        <position position="244"/>
    </location>
    <ligand>
        <name>glycerol</name>
        <dbReference type="ChEBI" id="CHEBI:17754"/>
    </ligand>
</feature>
<evidence type="ECO:0000256" key="3">
    <source>
        <dbReference type="ARBA" id="ARBA00022679"/>
    </source>
</evidence>
<dbReference type="PANTHER" id="PTHR10196:SF69">
    <property type="entry name" value="GLYCEROL KINASE"/>
    <property type="match status" value="1"/>
</dbReference>
<dbReference type="CDD" id="cd07786">
    <property type="entry name" value="FGGY_EcGK_like"/>
    <property type="match status" value="1"/>
</dbReference>
<keyword evidence="5 9" id="KW-0418">Kinase</keyword>
<dbReference type="AlphaFoldDB" id="A0A7H9AL68"/>
<dbReference type="HAMAP" id="MF_00186">
    <property type="entry name" value="Glycerol_kin"/>
    <property type="match status" value="1"/>
</dbReference>
<comment type="pathway">
    <text evidence="1 9">Polyol metabolism; glycerol degradation via glycerol kinase pathway; sn-glycerol 3-phosphate from glycerol: step 1/1.</text>
</comment>
<dbReference type="KEGG" id="cagg:HYG79_02155"/>
<evidence type="ECO:0000256" key="10">
    <source>
        <dbReference type="RuleBase" id="RU003733"/>
    </source>
</evidence>
<feature type="binding site" evidence="9">
    <location>
        <position position="308"/>
    </location>
    <ligand>
        <name>ATP</name>
        <dbReference type="ChEBI" id="CHEBI:30616"/>
    </ligand>
</feature>
<dbReference type="InterPro" id="IPR043129">
    <property type="entry name" value="ATPase_NBD"/>
</dbReference>
<evidence type="ECO:0000313" key="13">
    <source>
        <dbReference type="EMBL" id="QLG44198.1"/>
    </source>
</evidence>
<feature type="binding site" evidence="9">
    <location>
        <position position="12"/>
    </location>
    <ligand>
        <name>ADP</name>
        <dbReference type="ChEBI" id="CHEBI:456216"/>
    </ligand>
</feature>
<feature type="binding site" evidence="9">
    <location>
        <position position="82"/>
    </location>
    <ligand>
        <name>sn-glycerol 3-phosphate</name>
        <dbReference type="ChEBI" id="CHEBI:57597"/>
    </ligand>
</feature>
<dbReference type="PROSITE" id="PS00933">
    <property type="entry name" value="FGGY_KINASES_1"/>
    <property type="match status" value="1"/>
</dbReference>
<dbReference type="EMBL" id="CP058595">
    <property type="protein sequence ID" value="QLG44198.1"/>
    <property type="molecule type" value="Genomic_DNA"/>
</dbReference>
<dbReference type="InterPro" id="IPR018484">
    <property type="entry name" value="FGGY_N"/>
</dbReference>
<dbReference type="Gene3D" id="3.30.420.40">
    <property type="match status" value="2"/>
</dbReference>
<feature type="binding site" evidence="9">
    <location>
        <position position="409"/>
    </location>
    <ligand>
        <name>ATP</name>
        <dbReference type="ChEBI" id="CHEBI:30616"/>
    </ligand>
</feature>
<feature type="binding site" evidence="9">
    <location>
        <position position="12"/>
    </location>
    <ligand>
        <name>ATP</name>
        <dbReference type="ChEBI" id="CHEBI:30616"/>
    </ligand>
</feature>
<dbReference type="InterPro" id="IPR005999">
    <property type="entry name" value="Glycerol_kin"/>
</dbReference>
<comment type="catalytic activity">
    <reaction evidence="8 9">
        <text>glycerol + ATP = sn-glycerol 3-phosphate + ADP + H(+)</text>
        <dbReference type="Rhea" id="RHEA:21644"/>
        <dbReference type="ChEBI" id="CHEBI:15378"/>
        <dbReference type="ChEBI" id="CHEBI:17754"/>
        <dbReference type="ChEBI" id="CHEBI:30616"/>
        <dbReference type="ChEBI" id="CHEBI:57597"/>
        <dbReference type="ChEBI" id="CHEBI:456216"/>
        <dbReference type="EC" id="2.7.1.30"/>
    </reaction>
</comment>
<evidence type="ECO:0000256" key="8">
    <source>
        <dbReference type="ARBA" id="ARBA00052101"/>
    </source>
</evidence>
<feature type="binding site" evidence="9">
    <location>
        <position position="12"/>
    </location>
    <ligand>
        <name>sn-glycerol 3-phosphate</name>
        <dbReference type="ChEBI" id="CHEBI:57597"/>
    </ligand>
</feature>
<feature type="binding site" evidence="9">
    <location>
        <position position="265"/>
    </location>
    <ligand>
        <name>ADP</name>
        <dbReference type="ChEBI" id="CHEBI:456216"/>
    </ligand>
</feature>
<dbReference type="InterPro" id="IPR018485">
    <property type="entry name" value="FGGY_C"/>
</dbReference>
<dbReference type="GO" id="GO:0005524">
    <property type="term" value="F:ATP binding"/>
    <property type="evidence" value="ECO:0007669"/>
    <property type="project" value="UniProtKB-UniRule"/>
</dbReference>
<dbReference type="GO" id="GO:0019563">
    <property type="term" value="P:glycerol catabolic process"/>
    <property type="evidence" value="ECO:0007669"/>
    <property type="project" value="UniProtKB-UniRule"/>
</dbReference>
<evidence type="ECO:0000256" key="4">
    <source>
        <dbReference type="ARBA" id="ARBA00022741"/>
    </source>
</evidence>
<evidence type="ECO:0000259" key="12">
    <source>
        <dbReference type="Pfam" id="PF02782"/>
    </source>
</evidence>
<dbReference type="RefSeq" id="WP_179240533.1">
    <property type="nucleotide sequence ID" value="NZ_CP058595.1"/>
</dbReference>
<dbReference type="GO" id="GO:0006072">
    <property type="term" value="P:glycerol-3-phosphate metabolic process"/>
    <property type="evidence" value="ECO:0007669"/>
    <property type="project" value="InterPro"/>
</dbReference>
<dbReference type="NCBIfam" id="NF000756">
    <property type="entry name" value="PRK00047.1"/>
    <property type="match status" value="1"/>
</dbReference>
<gene>
    <name evidence="9 13" type="primary">glpK</name>
    <name evidence="13" type="ORF">HYG79_02155</name>
</gene>
<dbReference type="PIRSF" id="PIRSF000538">
    <property type="entry name" value="GlpK"/>
    <property type="match status" value="1"/>
</dbReference>
<proteinExistence type="inferred from homology"/>
<dbReference type="NCBIfam" id="TIGR01311">
    <property type="entry name" value="glycerol_kin"/>
    <property type="match status" value="1"/>
</dbReference>
<feature type="binding site" evidence="9">
    <location>
        <position position="134"/>
    </location>
    <ligand>
        <name>glycerol</name>
        <dbReference type="ChEBI" id="CHEBI:17754"/>
    </ligand>
</feature>
<evidence type="ECO:0000259" key="11">
    <source>
        <dbReference type="Pfam" id="PF00370"/>
    </source>
</evidence>
<name>A0A7H9AL68_9FLAO</name>
<evidence type="ECO:0000256" key="2">
    <source>
        <dbReference type="ARBA" id="ARBA00009156"/>
    </source>
</evidence>
<feature type="binding site" evidence="9">
    <location>
        <position position="243"/>
    </location>
    <ligand>
        <name>glycerol</name>
        <dbReference type="ChEBI" id="CHEBI:17754"/>
    </ligand>
</feature>
<feature type="binding site" evidence="9">
    <location>
        <position position="82"/>
    </location>
    <ligand>
        <name>glycerol</name>
        <dbReference type="ChEBI" id="CHEBI:17754"/>
    </ligand>
</feature>
<protein>
    <recommendedName>
        <fullName evidence="9">Glycerol kinase</fullName>
        <ecNumber evidence="9">2.7.1.30</ecNumber>
    </recommendedName>
    <alternativeName>
        <fullName evidence="9">ATP:glycerol 3-phosphotransferase</fullName>
    </alternativeName>
    <alternativeName>
        <fullName evidence="9">Glycerokinase</fullName>
        <shortName evidence="9">GK</shortName>
    </alternativeName>
</protein>
<dbReference type="GO" id="GO:0005829">
    <property type="term" value="C:cytosol"/>
    <property type="evidence" value="ECO:0007669"/>
    <property type="project" value="TreeGrafter"/>
</dbReference>
<feature type="domain" description="Carbohydrate kinase FGGY C-terminal" evidence="12">
    <location>
        <begin position="260"/>
        <end position="448"/>
    </location>
</feature>
<comment type="activity regulation">
    <text evidence="9">Inhibited by fructose 1,6-bisphosphate (FBP).</text>
</comment>
<feature type="binding site" evidence="9">
    <location>
        <position position="83"/>
    </location>
    <ligand>
        <name>sn-glycerol 3-phosphate</name>
        <dbReference type="ChEBI" id="CHEBI:57597"/>
    </ligand>
</feature>
<dbReference type="FunFam" id="3.30.420.40:FF:000007">
    <property type="entry name" value="Glycerol kinase"/>
    <property type="match status" value="1"/>
</dbReference>
<keyword evidence="3 9" id="KW-0808">Transferase</keyword>
<comment type="function">
    <text evidence="9">Key enzyme in the regulation of glycerol uptake and metabolism. Catalyzes the phosphorylation of glycerol to yield sn-glycerol 3-phosphate.</text>
</comment>
<evidence type="ECO:0000256" key="6">
    <source>
        <dbReference type="ARBA" id="ARBA00022798"/>
    </source>
</evidence>
<dbReference type="InterPro" id="IPR000577">
    <property type="entry name" value="Carb_kinase_FGGY"/>
</dbReference>
<dbReference type="Pfam" id="PF00370">
    <property type="entry name" value="FGGY_N"/>
    <property type="match status" value="1"/>
</dbReference>
<dbReference type="UniPathway" id="UPA00618">
    <property type="reaction ID" value="UER00672"/>
</dbReference>
<organism evidence="13 14">
    <name type="scientific">Costertonia aggregata</name>
    <dbReference type="NCBI Taxonomy" id="343403"/>
    <lineage>
        <taxon>Bacteria</taxon>
        <taxon>Pseudomonadati</taxon>
        <taxon>Bacteroidota</taxon>
        <taxon>Flavobacteriia</taxon>
        <taxon>Flavobacteriales</taxon>
        <taxon>Flavobacteriaceae</taxon>
        <taxon>Costertonia</taxon>
    </lineage>
</organism>
<feature type="binding site" evidence="9">
    <location>
        <position position="409"/>
    </location>
    <ligand>
        <name>ADP</name>
        <dbReference type="ChEBI" id="CHEBI:456216"/>
    </ligand>
</feature>
<feature type="binding site" evidence="9">
    <location>
        <position position="13"/>
    </location>
    <ligand>
        <name>ATP</name>
        <dbReference type="ChEBI" id="CHEBI:30616"/>
    </ligand>
</feature>
<dbReference type="SUPFAM" id="SSF53067">
    <property type="entry name" value="Actin-like ATPase domain"/>
    <property type="match status" value="2"/>
</dbReference>
<keyword evidence="14" id="KW-1185">Reference proteome</keyword>
<feature type="binding site" evidence="9">
    <location>
        <position position="312"/>
    </location>
    <ligand>
        <name>ATP</name>
        <dbReference type="ChEBI" id="CHEBI:30616"/>
    </ligand>
</feature>
<keyword evidence="6 9" id="KW-0319">Glycerol metabolism</keyword>